<comment type="similarity">
    <text evidence="1">Belongs to the NifU family.</text>
</comment>
<reference evidence="4" key="3">
    <citation type="submission" date="2015-02" db="EMBL/GenBank/DDBJ databases">
        <title>Genome analysis of three genomes within the thermophilic hydrogenogenic bacterial species Caldanaerobacter subterraneus.</title>
        <authorList>
            <person name="Sant'Anna F.H."/>
            <person name="Lebedinsky A."/>
            <person name="Sokolova T."/>
            <person name="Robb F.T."/>
            <person name="Gonzalez J.M."/>
        </authorList>
    </citation>
    <scope>NUCLEOTIDE SEQUENCE [LARGE SCALE GENOMIC DNA]</scope>
    <source>
        <strain evidence="4">DSM 12653</strain>
    </source>
</reference>
<dbReference type="FunFam" id="3.90.1010.10:FF:000002">
    <property type="entry name" value="Iron-sulfur cluster assembly scaffold protein NifU"/>
    <property type="match status" value="1"/>
</dbReference>
<evidence type="ECO:0000313" key="3">
    <source>
        <dbReference type="EMBL" id="KKC28655.1"/>
    </source>
</evidence>
<dbReference type="RefSeq" id="WP_011026661.1">
    <property type="nucleotide sequence ID" value="NZ_ABXP02000122.1"/>
</dbReference>
<accession>A0A0F5PJ72</accession>
<sequence length="138" mass="15587">MSDLNQLYSEIIMEHYENSPHRRELKEATLKERGHNPLCGDDITIYLKINGDVIEDASFTGHGCAISQASTSMMIDLIKGKDKKEALRLVQKFIDMIHKKDVDLEELGDAQVLQGVSDFPARVKCALLAWKTLQDTLK</sequence>
<dbReference type="Gene3D" id="3.90.1010.10">
    <property type="match status" value="1"/>
</dbReference>
<dbReference type="NCBIfam" id="TIGR01994">
    <property type="entry name" value="SUF_scaf_2"/>
    <property type="match status" value="1"/>
</dbReference>
<gene>
    <name evidence="3" type="ORF">CDSM653_02422</name>
</gene>
<dbReference type="Proteomes" id="UP000010146">
    <property type="component" value="Unassembled WGS sequence"/>
</dbReference>
<protein>
    <submittedName>
        <fullName evidence="3">NifU homologs involved in Fe-S cluster formation</fullName>
    </submittedName>
</protein>
<comment type="caution">
    <text evidence="3">The sequence shown here is derived from an EMBL/GenBank/DDBJ whole genome shotgun (WGS) entry which is preliminary data.</text>
</comment>
<dbReference type="GO" id="GO:0005506">
    <property type="term" value="F:iron ion binding"/>
    <property type="evidence" value="ECO:0007669"/>
    <property type="project" value="InterPro"/>
</dbReference>
<feature type="domain" description="NIF system FeS cluster assembly NifU N-terminal" evidence="2">
    <location>
        <begin position="8"/>
        <end position="125"/>
    </location>
</feature>
<dbReference type="InterPro" id="IPR002871">
    <property type="entry name" value="NIF_FeS_clus_asmbl_NifU_N"/>
</dbReference>
<reference evidence="3 4" key="1">
    <citation type="submission" date="2008-07" db="EMBL/GenBank/DDBJ databases">
        <authorList>
            <person name="Gonzalez J."/>
            <person name="Sokolova T."/>
            <person name="Ferriera S."/>
            <person name="Johnson J."/>
            <person name="Kravitz S."/>
            <person name="Beeson K."/>
            <person name="Sutton G."/>
            <person name="Rogers Y.-H."/>
            <person name="Friedman R."/>
            <person name="Frazier M."/>
            <person name="Venter J.C."/>
        </authorList>
    </citation>
    <scope>NUCLEOTIDE SEQUENCE [LARGE SCALE GENOMIC DNA]</scope>
    <source>
        <strain evidence="3 4">DSM 12653</strain>
    </source>
</reference>
<dbReference type="EMBL" id="ABXP02000122">
    <property type="protein sequence ID" value="KKC28655.1"/>
    <property type="molecule type" value="Genomic_DNA"/>
</dbReference>
<proteinExistence type="inferred from homology"/>
<reference evidence="3 4" key="2">
    <citation type="journal article" date="2015" name="BMC Genomics">
        <title>Analysis of three genomes within the thermophilic bacterial species Caldanaerobacter subterraneus with a focus on carbon monoxide dehydrogenase evolution and hydrolase diversity.</title>
        <authorList>
            <person name="Sant'Anna F.H."/>
            <person name="Lebedinsky A.V."/>
            <person name="Sokolova T.G."/>
            <person name="Robb F.T."/>
            <person name="Gonzalez J.M."/>
        </authorList>
    </citation>
    <scope>NUCLEOTIDE SEQUENCE [LARGE SCALE GENOMIC DNA]</scope>
    <source>
        <strain evidence="3 4">DSM 12653</strain>
    </source>
</reference>
<dbReference type="CDD" id="cd06664">
    <property type="entry name" value="IscU_like"/>
    <property type="match status" value="1"/>
</dbReference>
<dbReference type="GO" id="GO:0051536">
    <property type="term" value="F:iron-sulfur cluster binding"/>
    <property type="evidence" value="ECO:0007669"/>
    <property type="project" value="InterPro"/>
</dbReference>
<organism evidence="3 4">
    <name type="scientific">Caldanaerobacter subterraneus subsp. pacificus DSM 12653</name>
    <dbReference type="NCBI Taxonomy" id="391606"/>
    <lineage>
        <taxon>Bacteria</taxon>
        <taxon>Bacillati</taxon>
        <taxon>Bacillota</taxon>
        <taxon>Clostridia</taxon>
        <taxon>Thermoanaerobacterales</taxon>
        <taxon>Thermoanaerobacteraceae</taxon>
        <taxon>Caldanaerobacter</taxon>
    </lineage>
</organism>
<evidence type="ECO:0000256" key="1">
    <source>
        <dbReference type="ARBA" id="ARBA00006420"/>
    </source>
</evidence>
<dbReference type="Pfam" id="PF01592">
    <property type="entry name" value="NifU_N"/>
    <property type="match status" value="1"/>
</dbReference>
<dbReference type="AlphaFoldDB" id="A0A0F5PJ72"/>
<dbReference type="GO" id="GO:0016226">
    <property type="term" value="P:iron-sulfur cluster assembly"/>
    <property type="evidence" value="ECO:0007669"/>
    <property type="project" value="InterPro"/>
</dbReference>
<evidence type="ECO:0000313" key="4">
    <source>
        <dbReference type="Proteomes" id="UP000010146"/>
    </source>
</evidence>
<name>A0A0F5PJ72_9THEO</name>
<evidence type="ECO:0000259" key="2">
    <source>
        <dbReference type="Pfam" id="PF01592"/>
    </source>
</evidence>
<dbReference type="PANTHER" id="PTHR10093">
    <property type="entry name" value="IRON-SULFUR CLUSTER ASSEMBLY ENZYME NIFU HOMOLOG"/>
    <property type="match status" value="1"/>
</dbReference>
<dbReference type="SUPFAM" id="SSF82649">
    <property type="entry name" value="SufE/NifU"/>
    <property type="match status" value="1"/>
</dbReference>